<organism evidence="1 2">
    <name type="scientific">Paractinoplanes globisporus</name>
    <dbReference type="NCBI Taxonomy" id="113565"/>
    <lineage>
        <taxon>Bacteria</taxon>
        <taxon>Bacillati</taxon>
        <taxon>Actinomycetota</taxon>
        <taxon>Actinomycetes</taxon>
        <taxon>Micromonosporales</taxon>
        <taxon>Micromonosporaceae</taxon>
        <taxon>Paractinoplanes</taxon>
    </lineage>
</organism>
<evidence type="ECO:0000313" key="2">
    <source>
        <dbReference type="Proteomes" id="UP001602245"/>
    </source>
</evidence>
<protein>
    <submittedName>
        <fullName evidence="1">Uncharacterized protein</fullName>
    </submittedName>
</protein>
<dbReference type="RefSeq" id="WP_020514060.1">
    <property type="nucleotide sequence ID" value="NZ_JBIAZU010000010.1"/>
</dbReference>
<accession>A0ABW6WVD4</accession>
<keyword evidence="2" id="KW-1185">Reference proteome</keyword>
<evidence type="ECO:0000313" key="1">
    <source>
        <dbReference type="EMBL" id="MFF5297234.1"/>
    </source>
</evidence>
<gene>
    <name evidence="1" type="ORF">ACFY35_48060</name>
</gene>
<dbReference type="EMBL" id="JBIAZU010000010">
    <property type="protein sequence ID" value="MFF5297234.1"/>
    <property type="molecule type" value="Genomic_DNA"/>
</dbReference>
<dbReference type="Proteomes" id="UP001602245">
    <property type="component" value="Unassembled WGS sequence"/>
</dbReference>
<reference evidence="1 2" key="1">
    <citation type="submission" date="2024-10" db="EMBL/GenBank/DDBJ databases">
        <title>The Natural Products Discovery Center: Release of the First 8490 Sequenced Strains for Exploring Actinobacteria Biosynthetic Diversity.</title>
        <authorList>
            <person name="Kalkreuter E."/>
            <person name="Kautsar S.A."/>
            <person name="Yang D."/>
            <person name="Bader C.D."/>
            <person name="Teijaro C.N."/>
            <person name="Fluegel L."/>
            <person name="Davis C.M."/>
            <person name="Simpson J.R."/>
            <person name="Lauterbach L."/>
            <person name="Steele A.D."/>
            <person name="Gui C."/>
            <person name="Meng S."/>
            <person name="Li G."/>
            <person name="Viehrig K."/>
            <person name="Ye F."/>
            <person name="Su P."/>
            <person name="Kiefer A.F."/>
            <person name="Nichols A."/>
            <person name="Cepeda A.J."/>
            <person name="Yan W."/>
            <person name="Fan B."/>
            <person name="Jiang Y."/>
            <person name="Adhikari A."/>
            <person name="Zheng C.-J."/>
            <person name="Schuster L."/>
            <person name="Cowan T.M."/>
            <person name="Smanski M.J."/>
            <person name="Chevrette M.G."/>
            <person name="De Carvalho L.P.S."/>
            <person name="Shen B."/>
        </authorList>
    </citation>
    <scope>NUCLEOTIDE SEQUENCE [LARGE SCALE GENOMIC DNA]</scope>
    <source>
        <strain evidence="1 2">NPDC000087</strain>
    </source>
</reference>
<proteinExistence type="predicted"/>
<name>A0ABW6WVD4_9ACTN</name>
<comment type="caution">
    <text evidence="1">The sequence shown here is derived from an EMBL/GenBank/DDBJ whole genome shotgun (WGS) entry which is preliminary data.</text>
</comment>
<sequence length="152" mass="16761">MTQQIQESTDRALDHPPAEQLASSGAALQGSGTFVDNGWDRWHYLVLPGAPGVLTLQLQIADVITWWKRIEVHASFFGYWFPIRRLETANGTKTASVDLTAADAQSGTLKLDFWKAGFLGVPSYITTQVLDVECHLGKTVVFLCSRDNPSQP</sequence>